<dbReference type="Proteomes" id="UP000007015">
    <property type="component" value="Chromosome 2"/>
</dbReference>
<sequence>MTTWMCSLRILSRLSSAAVSTGHPPTLYLTQGAFNTASGTVMTDETIRLMVEAVAWLAYGRLQRRGQERGGSRGGRKKRKVMK</sequence>
<proteinExistence type="predicted"/>
<evidence type="ECO:0000313" key="2">
    <source>
        <dbReference type="EMBL" id="EEC72743.1"/>
    </source>
</evidence>
<gene>
    <name evidence="2" type="ORF">OsI_06367</name>
</gene>
<name>B8AE70_ORYSI</name>
<organism evidence="2 3">
    <name type="scientific">Oryza sativa subsp. indica</name>
    <name type="common">Rice</name>
    <dbReference type="NCBI Taxonomy" id="39946"/>
    <lineage>
        <taxon>Eukaryota</taxon>
        <taxon>Viridiplantae</taxon>
        <taxon>Streptophyta</taxon>
        <taxon>Embryophyta</taxon>
        <taxon>Tracheophyta</taxon>
        <taxon>Spermatophyta</taxon>
        <taxon>Magnoliopsida</taxon>
        <taxon>Liliopsida</taxon>
        <taxon>Poales</taxon>
        <taxon>Poaceae</taxon>
        <taxon>BOP clade</taxon>
        <taxon>Oryzoideae</taxon>
        <taxon>Oryzeae</taxon>
        <taxon>Oryzinae</taxon>
        <taxon>Oryza</taxon>
        <taxon>Oryza sativa</taxon>
    </lineage>
</organism>
<evidence type="ECO:0000256" key="1">
    <source>
        <dbReference type="SAM" id="SignalP"/>
    </source>
</evidence>
<dbReference type="EMBL" id="CM000127">
    <property type="protein sequence ID" value="EEC72743.1"/>
    <property type="molecule type" value="Genomic_DNA"/>
</dbReference>
<evidence type="ECO:0008006" key="4">
    <source>
        <dbReference type="Google" id="ProtNLM"/>
    </source>
</evidence>
<accession>B8AE70</accession>
<dbReference type="Gramene" id="BGIOSGA006873-TA">
    <property type="protein sequence ID" value="BGIOSGA006873-PA"/>
    <property type="gene ID" value="BGIOSGA006873"/>
</dbReference>
<dbReference type="AlphaFoldDB" id="B8AE70"/>
<keyword evidence="1" id="KW-0732">Signal</keyword>
<reference evidence="2 3" key="1">
    <citation type="journal article" date="2005" name="PLoS Biol.">
        <title>The genomes of Oryza sativa: a history of duplications.</title>
        <authorList>
            <person name="Yu J."/>
            <person name="Wang J."/>
            <person name="Lin W."/>
            <person name="Li S."/>
            <person name="Li H."/>
            <person name="Zhou J."/>
            <person name="Ni P."/>
            <person name="Dong W."/>
            <person name="Hu S."/>
            <person name="Zeng C."/>
            <person name="Zhang J."/>
            <person name="Zhang Y."/>
            <person name="Li R."/>
            <person name="Xu Z."/>
            <person name="Li S."/>
            <person name="Li X."/>
            <person name="Zheng H."/>
            <person name="Cong L."/>
            <person name="Lin L."/>
            <person name="Yin J."/>
            <person name="Geng J."/>
            <person name="Li G."/>
            <person name="Shi J."/>
            <person name="Liu J."/>
            <person name="Lv H."/>
            <person name="Li J."/>
            <person name="Wang J."/>
            <person name="Deng Y."/>
            <person name="Ran L."/>
            <person name="Shi X."/>
            <person name="Wang X."/>
            <person name="Wu Q."/>
            <person name="Li C."/>
            <person name="Ren X."/>
            <person name="Wang J."/>
            <person name="Wang X."/>
            <person name="Li D."/>
            <person name="Liu D."/>
            <person name="Zhang X."/>
            <person name="Ji Z."/>
            <person name="Zhao W."/>
            <person name="Sun Y."/>
            <person name="Zhang Z."/>
            <person name="Bao J."/>
            <person name="Han Y."/>
            <person name="Dong L."/>
            <person name="Ji J."/>
            <person name="Chen P."/>
            <person name="Wu S."/>
            <person name="Liu J."/>
            <person name="Xiao Y."/>
            <person name="Bu D."/>
            <person name="Tan J."/>
            <person name="Yang L."/>
            <person name="Ye C."/>
            <person name="Zhang J."/>
            <person name="Xu J."/>
            <person name="Zhou Y."/>
            <person name="Yu Y."/>
            <person name="Zhang B."/>
            <person name="Zhuang S."/>
            <person name="Wei H."/>
            <person name="Liu B."/>
            <person name="Lei M."/>
            <person name="Yu H."/>
            <person name="Li Y."/>
            <person name="Xu H."/>
            <person name="Wei S."/>
            <person name="He X."/>
            <person name="Fang L."/>
            <person name="Zhang Z."/>
            <person name="Zhang Y."/>
            <person name="Huang X."/>
            <person name="Su Z."/>
            <person name="Tong W."/>
            <person name="Li J."/>
            <person name="Tong Z."/>
            <person name="Li S."/>
            <person name="Ye J."/>
            <person name="Wang L."/>
            <person name="Fang L."/>
            <person name="Lei T."/>
            <person name="Chen C."/>
            <person name="Chen H."/>
            <person name="Xu Z."/>
            <person name="Li H."/>
            <person name="Huang H."/>
            <person name="Zhang F."/>
            <person name="Xu H."/>
            <person name="Li N."/>
            <person name="Zhao C."/>
            <person name="Li S."/>
            <person name="Dong L."/>
            <person name="Huang Y."/>
            <person name="Li L."/>
            <person name="Xi Y."/>
            <person name="Qi Q."/>
            <person name="Li W."/>
            <person name="Zhang B."/>
            <person name="Hu W."/>
            <person name="Zhang Y."/>
            <person name="Tian X."/>
            <person name="Jiao Y."/>
            <person name="Liang X."/>
            <person name="Jin J."/>
            <person name="Gao L."/>
            <person name="Zheng W."/>
            <person name="Hao B."/>
            <person name="Liu S."/>
            <person name="Wang W."/>
            <person name="Yuan L."/>
            <person name="Cao M."/>
            <person name="McDermott J."/>
            <person name="Samudrala R."/>
            <person name="Wang J."/>
            <person name="Wong G.K."/>
            <person name="Yang H."/>
        </authorList>
    </citation>
    <scope>NUCLEOTIDE SEQUENCE [LARGE SCALE GENOMIC DNA]</scope>
    <source>
        <strain evidence="3">cv. 93-11</strain>
    </source>
</reference>
<protein>
    <recommendedName>
        <fullName evidence="4">Secreted protein</fullName>
    </recommendedName>
</protein>
<dbReference type="HOGENOM" id="CLU_2546627_0_0_1"/>
<feature type="chain" id="PRO_5002864630" description="Secreted protein" evidence="1">
    <location>
        <begin position="18"/>
        <end position="83"/>
    </location>
</feature>
<keyword evidence="3" id="KW-1185">Reference proteome</keyword>
<feature type="signal peptide" evidence="1">
    <location>
        <begin position="1"/>
        <end position="17"/>
    </location>
</feature>
<evidence type="ECO:0000313" key="3">
    <source>
        <dbReference type="Proteomes" id="UP000007015"/>
    </source>
</evidence>